<name>A0A1V3WK25_MYCKA</name>
<evidence type="ECO:0000256" key="1">
    <source>
        <dbReference type="SAM" id="MobiDB-lite"/>
    </source>
</evidence>
<protein>
    <submittedName>
        <fullName evidence="2">Uncharacterized protein</fullName>
    </submittedName>
</protein>
<reference evidence="2 3" key="1">
    <citation type="submission" date="2017-02" db="EMBL/GenBank/DDBJ databases">
        <title>Complete genome sequences of Mycobacterium kansasii strains isolated from rhesus macaques.</title>
        <authorList>
            <person name="Panda A."/>
            <person name="Nagaraj S."/>
            <person name="Zhao X."/>
            <person name="Tettelin H."/>
            <person name="Detolla L.J."/>
        </authorList>
    </citation>
    <scope>NUCLEOTIDE SEQUENCE [LARGE SCALE GENOMIC DNA]</scope>
    <source>
        <strain evidence="2 3">11-3813</strain>
    </source>
</reference>
<dbReference type="AlphaFoldDB" id="A0A1V3WK25"/>
<proteinExistence type="predicted"/>
<gene>
    <name evidence="2" type="ORF">BZL30_8462</name>
</gene>
<feature type="region of interest" description="Disordered" evidence="1">
    <location>
        <begin position="66"/>
        <end position="87"/>
    </location>
</feature>
<dbReference type="EMBL" id="MVBM01000009">
    <property type="protein sequence ID" value="OOK66796.1"/>
    <property type="molecule type" value="Genomic_DNA"/>
</dbReference>
<evidence type="ECO:0000313" key="2">
    <source>
        <dbReference type="EMBL" id="OOK66796.1"/>
    </source>
</evidence>
<organism evidence="2 3">
    <name type="scientific">Mycobacterium kansasii</name>
    <dbReference type="NCBI Taxonomy" id="1768"/>
    <lineage>
        <taxon>Bacteria</taxon>
        <taxon>Bacillati</taxon>
        <taxon>Actinomycetota</taxon>
        <taxon>Actinomycetes</taxon>
        <taxon>Mycobacteriales</taxon>
        <taxon>Mycobacteriaceae</taxon>
        <taxon>Mycobacterium</taxon>
    </lineage>
</organism>
<sequence length="104" mass="11493">MPRLLLRRRLVRPGRSKHRMRQLHRLRPLHRPPAPSLARHSLDAPVAAGLQRGGSYIRAQRYGGPAQASAGNHFQVEPIEDRHHADSSLLAPSISAIKTCSSTA</sequence>
<evidence type="ECO:0000313" key="3">
    <source>
        <dbReference type="Proteomes" id="UP000189229"/>
    </source>
</evidence>
<accession>A0A1V3WK25</accession>
<dbReference type="Proteomes" id="UP000189229">
    <property type="component" value="Unassembled WGS sequence"/>
</dbReference>
<comment type="caution">
    <text evidence="2">The sequence shown here is derived from an EMBL/GenBank/DDBJ whole genome shotgun (WGS) entry which is preliminary data.</text>
</comment>